<dbReference type="Pfam" id="PF13028">
    <property type="entry name" value="DUF3889"/>
    <property type="match status" value="1"/>
</dbReference>
<gene>
    <name evidence="1" type="ORF">P5G49_10465</name>
</gene>
<evidence type="ECO:0000313" key="2">
    <source>
        <dbReference type="Proteomes" id="UP001175097"/>
    </source>
</evidence>
<protein>
    <submittedName>
        <fullName evidence="1">DUF3889 domain-containing protein</fullName>
    </submittedName>
</protein>
<accession>A0ABT8JRV9</accession>
<dbReference type="Gene3D" id="3.10.450.390">
    <property type="entry name" value="Protein of unknown function DUF3889"/>
    <property type="match status" value="1"/>
</dbReference>
<keyword evidence="2" id="KW-1185">Reference proteome</keyword>
<evidence type="ECO:0000313" key="1">
    <source>
        <dbReference type="EMBL" id="MDN4607893.1"/>
    </source>
</evidence>
<proteinExistence type="predicted"/>
<dbReference type="Proteomes" id="UP001175097">
    <property type="component" value="Unassembled WGS sequence"/>
</dbReference>
<sequence>MRNLVIALGMVFTAHSALTDQQIIINEPVEPSYAKWGQLAMKETQSKYPKASIIDYLHEGSELDGDMTIEKFKLWLKEADKEFGVFVRIKYTTKTGELKGIDFQETDR</sequence>
<comment type="caution">
    <text evidence="1">The sequence shown here is derived from an EMBL/GenBank/DDBJ whole genome shotgun (WGS) entry which is preliminary data.</text>
</comment>
<name>A0ABT8JRV9_9BACL</name>
<reference evidence="1" key="1">
    <citation type="submission" date="2023-03" db="EMBL/GenBank/DDBJ databases">
        <title>MT1 and MT2 Draft Genomes of Novel Species.</title>
        <authorList>
            <person name="Venkateswaran K."/>
        </authorList>
    </citation>
    <scope>NUCLEOTIDE SEQUENCE</scope>
    <source>
        <strain evidence="1">F6_3S_P_2</strain>
    </source>
</reference>
<dbReference type="RefSeq" id="WP_301243655.1">
    <property type="nucleotide sequence ID" value="NZ_JAROCC010000007.1"/>
</dbReference>
<organism evidence="1 2">
    <name type="scientific">Sporosarcina highlanderae</name>
    <dbReference type="NCBI Taxonomy" id="3035916"/>
    <lineage>
        <taxon>Bacteria</taxon>
        <taxon>Bacillati</taxon>
        <taxon>Bacillota</taxon>
        <taxon>Bacilli</taxon>
        <taxon>Bacillales</taxon>
        <taxon>Caryophanaceae</taxon>
        <taxon>Sporosarcina</taxon>
    </lineage>
</organism>
<dbReference type="EMBL" id="JAROCC010000007">
    <property type="protein sequence ID" value="MDN4607893.1"/>
    <property type="molecule type" value="Genomic_DNA"/>
</dbReference>
<dbReference type="InterPro" id="IPR024987">
    <property type="entry name" value="DUF3889"/>
</dbReference>